<evidence type="ECO:0000313" key="3">
    <source>
        <dbReference type="EMBL" id="KAG8462601.1"/>
    </source>
</evidence>
<keyword evidence="2" id="KW-0472">Membrane</keyword>
<gene>
    <name evidence="3" type="ORF">KFE25_010426</name>
</gene>
<keyword evidence="4" id="KW-1185">Reference proteome</keyword>
<sequence length="349" mass="35064">MTKGVTSDELALSACAMCGCAIPFSPTSPLALPVACATARSREPRAELPEYRALRNVANLALSGSSEAREIGISARCRVPIGAVAFSNTGVSSLRFAASPPSGRVDPHDLHYTNIAAVACASYTRCATLKSHPTSTGDATYGRAACRCCTASCSSGDVASGLSSVRIASHELRVAGSGSMLGCTLSCTVREVPGARSISTSASTATHYRAQQMRSALPEGGGALCGPRAGGMAAGTAVAADLVSGADSRRVKQALERRNTRLSASSTALAVRVSGGSGSGSANGGAYVSEASDPSAQSTGVSARAGAKTRGALDVALALVAFAVGRVAGASLAVLLQLLLVVRPSFLRK</sequence>
<keyword evidence="2" id="KW-0812">Transmembrane</keyword>
<evidence type="ECO:0000256" key="1">
    <source>
        <dbReference type="SAM" id="MobiDB-lite"/>
    </source>
</evidence>
<comment type="caution">
    <text evidence="3">The sequence shown here is derived from an EMBL/GenBank/DDBJ whole genome shotgun (WGS) entry which is preliminary data.</text>
</comment>
<evidence type="ECO:0000256" key="2">
    <source>
        <dbReference type="SAM" id="Phobius"/>
    </source>
</evidence>
<reference evidence="3" key="1">
    <citation type="submission" date="2021-05" db="EMBL/GenBank/DDBJ databases">
        <title>The genome of the haptophyte Pavlova lutheri (Diacronema luteri, Pavlovales) - a model for lipid biosynthesis in eukaryotic algae.</title>
        <authorList>
            <person name="Hulatt C.J."/>
            <person name="Posewitz M.C."/>
        </authorList>
    </citation>
    <scope>NUCLEOTIDE SEQUENCE</scope>
    <source>
        <strain evidence="3">NIVA-4/92</strain>
    </source>
</reference>
<dbReference type="AlphaFoldDB" id="A0A8J5XBV5"/>
<feature type="transmembrane region" description="Helical" evidence="2">
    <location>
        <begin position="315"/>
        <end position="342"/>
    </location>
</feature>
<accession>A0A8J5XBV5</accession>
<name>A0A8J5XBV5_DIALT</name>
<dbReference type="EMBL" id="JAGTXO010000020">
    <property type="protein sequence ID" value="KAG8462601.1"/>
    <property type="molecule type" value="Genomic_DNA"/>
</dbReference>
<dbReference type="PROSITE" id="PS51257">
    <property type="entry name" value="PROKAR_LIPOPROTEIN"/>
    <property type="match status" value="1"/>
</dbReference>
<organism evidence="3 4">
    <name type="scientific">Diacronema lutheri</name>
    <name type="common">Unicellular marine alga</name>
    <name type="synonym">Monochrysis lutheri</name>
    <dbReference type="NCBI Taxonomy" id="2081491"/>
    <lineage>
        <taxon>Eukaryota</taxon>
        <taxon>Haptista</taxon>
        <taxon>Haptophyta</taxon>
        <taxon>Pavlovophyceae</taxon>
        <taxon>Pavlovales</taxon>
        <taxon>Pavlovaceae</taxon>
        <taxon>Diacronema</taxon>
    </lineage>
</organism>
<feature type="region of interest" description="Disordered" evidence="1">
    <location>
        <begin position="275"/>
        <end position="299"/>
    </location>
</feature>
<evidence type="ECO:0000313" key="4">
    <source>
        <dbReference type="Proteomes" id="UP000751190"/>
    </source>
</evidence>
<dbReference type="Proteomes" id="UP000751190">
    <property type="component" value="Unassembled WGS sequence"/>
</dbReference>
<keyword evidence="2" id="KW-1133">Transmembrane helix</keyword>
<proteinExistence type="predicted"/>
<protein>
    <submittedName>
        <fullName evidence="3">Uncharacterized protein</fullName>
    </submittedName>
</protein>